<evidence type="ECO:0000313" key="1">
    <source>
        <dbReference type="EMBL" id="RYC71485.1"/>
    </source>
</evidence>
<accession>A0A4Q2UUG5</accession>
<dbReference type="EMBL" id="SBLB01000001">
    <property type="protein sequence ID" value="RYC71485.1"/>
    <property type="molecule type" value="Genomic_DNA"/>
</dbReference>
<organism evidence="1 2">
    <name type="scientific">Spirosoma sordidisoli</name>
    <dbReference type="NCBI Taxonomy" id="2502893"/>
    <lineage>
        <taxon>Bacteria</taxon>
        <taxon>Pseudomonadati</taxon>
        <taxon>Bacteroidota</taxon>
        <taxon>Cytophagia</taxon>
        <taxon>Cytophagales</taxon>
        <taxon>Cytophagaceae</taxon>
        <taxon>Spirosoma</taxon>
    </lineage>
</organism>
<dbReference type="Proteomes" id="UP000290407">
    <property type="component" value="Unassembled WGS sequence"/>
</dbReference>
<reference evidence="1 2" key="1">
    <citation type="submission" date="2019-01" db="EMBL/GenBank/DDBJ databases">
        <title>Spirosoma flava sp. nov., a propanil-degrading bacterium isolated from herbicide-contaminated soil.</title>
        <authorList>
            <person name="Zhang L."/>
            <person name="Jiang J.-D."/>
        </authorList>
    </citation>
    <scope>NUCLEOTIDE SEQUENCE [LARGE SCALE GENOMIC DNA]</scope>
    <source>
        <strain evidence="1 2">TY50</strain>
    </source>
</reference>
<protein>
    <submittedName>
        <fullName evidence="1">Uncharacterized protein</fullName>
    </submittedName>
</protein>
<gene>
    <name evidence="1" type="ORF">EQG79_04905</name>
</gene>
<proteinExistence type="predicted"/>
<dbReference type="AlphaFoldDB" id="A0A4Q2UUG5"/>
<sequence>MKLTILTKLLLEEGWQTSHSQHAHTLFMYSHKSGSPSLLIPFGSSEQVPIGTFNAILRSARQKKRHENWLSFLLTTHTARVVLEKQDDMLWGRIELPGLLIATRGCSVDCVRDTLRSLLLSQVDQYDSSYRKAIDSMHFNPVYDTTAVWELIKQLKANHIADETGLDIDLLGSFMTGASFPCPDQATRLERSIRELGRQLMQVSIR</sequence>
<dbReference type="RefSeq" id="WP_129600351.1">
    <property type="nucleotide sequence ID" value="NZ_SBLB01000001.1"/>
</dbReference>
<name>A0A4Q2UUG5_9BACT</name>
<evidence type="ECO:0000313" key="2">
    <source>
        <dbReference type="Proteomes" id="UP000290407"/>
    </source>
</evidence>
<keyword evidence="2" id="KW-1185">Reference proteome</keyword>
<comment type="caution">
    <text evidence="1">The sequence shown here is derived from an EMBL/GenBank/DDBJ whole genome shotgun (WGS) entry which is preliminary data.</text>
</comment>